<protein>
    <submittedName>
        <fullName evidence="1">Uncharacterized protein</fullName>
    </submittedName>
</protein>
<accession>A0AC61U4D9</accession>
<organism evidence="1 2">
    <name type="scientific">Janibacter limosus</name>
    <dbReference type="NCBI Taxonomy" id="53458"/>
    <lineage>
        <taxon>Bacteria</taxon>
        <taxon>Bacillati</taxon>
        <taxon>Actinomycetota</taxon>
        <taxon>Actinomycetes</taxon>
        <taxon>Micrococcales</taxon>
        <taxon>Intrasporangiaceae</taxon>
        <taxon>Janibacter</taxon>
    </lineage>
</organism>
<sequence length="71" mass="6970">MTVAEGEDLRAEAARGVASPAASRAQEKKKIETPQGPQESARGDAADAGPTSGTQSTGGSPGPTSGSESTQ</sequence>
<evidence type="ECO:0000313" key="1">
    <source>
        <dbReference type="EMBL" id="UUZ44854.1"/>
    </source>
</evidence>
<gene>
    <name evidence="1" type="ORF">LP422_00025</name>
</gene>
<dbReference type="Proteomes" id="UP001059663">
    <property type="component" value="Chromosome"/>
</dbReference>
<proteinExistence type="predicted"/>
<dbReference type="EMBL" id="CP087977">
    <property type="protein sequence ID" value="UUZ44854.1"/>
    <property type="molecule type" value="Genomic_DNA"/>
</dbReference>
<name>A0AC61U4D9_9MICO</name>
<evidence type="ECO:0000313" key="2">
    <source>
        <dbReference type="Proteomes" id="UP001059663"/>
    </source>
</evidence>
<reference evidence="1" key="1">
    <citation type="submission" date="2021-11" db="EMBL/GenBank/DDBJ databases">
        <title>Study of the species diversity of bacterial strains isolated from a unique natural object - Shulgan-Tash cave (Bashkiria).</title>
        <authorList>
            <person name="Sazanova A.L."/>
            <person name="Chirak E.R."/>
            <person name="Safronova V.I."/>
        </authorList>
    </citation>
    <scope>NUCLEOTIDE SEQUENCE</scope>
    <source>
        <strain evidence="1">P1</strain>
    </source>
</reference>